<evidence type="ECO:0000313" key="2">
    <source>
        <dbReference type="Proteomes" id="UP000594261"/>
    </source>
</evidence>
<dbReference type="InParanoid" id="A0A7N2LMM9"/>
<proteinExistence type="predicted"/>
<keyword evidence="2" id="KW-1185">Reference proteome</keyword>
<dbReference type="AlphaFoldDB" id="A0A7N2LMM9"/>
<sequence length="129" mass="14344">MPLRCRLPPLKTVTYCLTLPLSNSHGHGGLLLHAACIALPLDVERKDMDTRIGMCRAAKPGLLLSGYGGRDQQDYSGAYTYERIDVEGSFHTEWFKLAKQWRLGFKTEHGSGQRNSLVPKKTLVNLGCV</sequence>
<accession>A0A7N2LMM9</accession>
<dbReference type="EMBL" id="LRBV02000005">
    <property type="status" value="NOT_ANNOTATED_CDS"/>
    <property type="molecule type" value="Genomic_DNA"/>
</dbReference>
<evidence type="ECO:0000313" key="1">
    <source>
        <dbReference type="EnsemblPlants" id="QL05p013335:mrna"/>
    </source>
</evidence>
<protein>
    <submittedName>
        <fullName evidence="1">Uncharacterized protein</fullName>
    </submittedName>
</protein>
<name>A0A7N2LMM9_QUELO</name>
<dbReference type="Gene3D" id="1.20.5.320">
    <property type="entry name" value="6-Phosphogluconate Dehydrogenase, domain 3"/>
    <property type="match status" value="1"/>
</dbReference>
<reference evidence="1 2" key="1">
    <citation type="journal article" date="2016" name="G3 (Bethesda)">
        <title>First Draft Assembly and Annotation of the Genome of a California Endemic Oak Quercus lobata Nee (Fagaceae).</title>
        <authorList>
            <person name="Sork V.L."/>
            <person name="Fitz-Gibbon S.T."/>
            <person name="Puiu D."/>
            <person name="Crepeau M."/>
            <person name="Gugger P.F."/>
            <person name="Sherman R."/>
            <person name="Stevens K."/>
            <person name="Langley C.H."/>
            <person name="Pellegrini M."/>
            <person name="Salzberg S.L."/>
        </authorList>
    </citation>
    <scope>NUCLEOTIDE SEQUENCE [LARGE SCALE GENOMIC DNA]</scope>
    <source>
        <strain evidence="1 2">cv. SW786</strain>
    </source>
</reference>
<organism evidence="1 2">
    <name type="scientific">Quercus lobata</name>
    <name type="common">Valley oak</name>
    <dbReference type="NCBI Taxonomy" id="97700"/>
    <lineage>
        <taxon>Eukaryota</taxon>
        <taxon>Viridiplantae</taxon>
        <taxon>Streptophyta</taxon>
        <taxon>Embryophyta</taxon>
        <taxon>Tracheophyta</taxon>
        <taxon>Spermatophyta</taxon>
        <taxon>Magnoliopsida</taxon>
        <taxon>eudicotyledons</taxon>
        <taxon>Gunneridae</taxon>
        <taxon>Pentapetalae</taxon>
        <taxon>rosids</taxon>
        <taxon>fabids</taxon>
        <taxon>Fagales</taxon>
        <taxon>Fagaceae</taxon>
        <taxon>Quercus</taxon>
    </lineage>
</organism>
<dbReference type="EnsemblPlants" id="QL05p013335:mrna">
    <property type="protein sequence ID" value="QL05p013335:mrna"/>
    <property type="gene ID" value="QL05p013335"/>
</dbReference>
<dbReference type="Proteomes" id="UP000594261">
    <property type="component" value="Chromosome 5"/>
</dbReference>
<dbReference type="Gramene" id="QL05p013335:mrna">
    <property type="protein sequence ID" value="QL05p013335:mrna"/>
    <property type="gene ID" value="QL05p013335"/>
</dbReference>
<reference evidence="1" key="2">
    <citation type="submission" date="2021-01" db="UniProtKB">
        <authorList>
            <consortium name="EnsemblPlants"/>
        </authorList>
    </citation>
    <scope>IDENTIFICATION</scope>
</reference>